<feature type="region of interest" description="Disordered" evidence="1">
    <location>
        <begin position="75"/>
        <end position="109"/>
    </location>
</feature>
<sequence>MAEKRIQRASFGFSWADEVEREEREGEEGKAVRRKEEEKSNRKPNPFGAARPREVVLEEKGVDWRKLDKELDYHSNLRKNKKQKENISVTKAPISKQEHSTVGLRNPNQNKPEIQTAITVCPQQLNQHIDELVPPLKYTSKNIMALMEQIQRGRTGGQLYEGVDNLHLNRYPCNSDMMGKMNHWPLDASHSRTDQAHFNVIMTGAGYARVHPKCGTMRGSENVGLTCKRKYFGDRYQSGGAEEIQANARGELTNCMKSYKDDDKDHWEYLKDGTGRRENCIQGKRFMRAREKQQANGRRILVDLNMDSGFLGRNCKFGEQQYCMDYVEDRNGRRNYNVQESINPPRKPLGWGHSPQNYDAERGINIKDAGSGDNNSKKRGLLSAPPKFGSHQRRPKKQAGK</sequence>
<evidence type="ECO:0000256" key="1">
    <source>
        <dbReference type="SAM" id="MobiDB-lite"/>
    </source>
</evidence>
<dbReference type="GeneID" id="120105436"/>
<name>A0A8B8ZQP6_PHODC</name>
<evidence type="ECO:0000313" key="2">
    <source>
        <dbReference type="Proteomes" id="UP000228380"/>
    </source>
</evidence>
<keyword evidence="2" id="KW-1185">Reference proteome</keyword>
<dbReference type="RefSeq" id="XP_038973809.1">
    <property type="nucleotide sequence ID" value="XM_039117881.1"/>
</dbReference>
<dbReference type="Proteomes" id="UP000228380">
    <property type="component" value="Unplaced"/>
</dbReference>
<dbReference type="Pfam" id="PF06273">
    <property type="entry name" value="eIF-4B"/>
    <property type="match status" value="1"/>
</dbReference>
<dbReference type="GO" id="GO:0003729">
    <property type="term" value="F:mRNA binding"/>
    <property type="evidence" value="ECO:0007669"/>
    <property type="project" value="TreeGrafter"/>
</dbReference>
<gene>
    <name evidence="3" type="primary">LOC120105436</name>
</gene>
<dbReference type="PANTHER" id="PTHR32091:SF17">
    <property type="entry name" value="EUKARYOTIC TRANSLATION INITIATION FACTOR 4B3"/>
    <property type="match status" value="1"/>
</dbReference>
<dbReference type="InterPro" id="IPR010433">
    <property type="entry name" value="EIF-4B_pln"/>
</dbReference>
<reference evidence="3" key="1">
    <citation type="submission" date="2025-08" db="UniProtKB">
        <authorList>
            <consortium name="RefSeq"/>
        </authorList>
    </citation>
    <scope>IDENTIFICATION</scope>
    <source>
        <tissue evidence="3">Young leaves</tissue>
    </source>
</reference>
<accession>A0A8B8ZQP6</accession>
<dbReference type="KEGG" id="pda:120105436"/>
<dbReference type="OrthoDB" id="985902at2759"/>
<dbReference type="PANTHER" id="PTHR32091">
    <property type="entry name" value="EUKARYOTIC TRANSLATION INITIATION FACTOR 4B"/>
    <property type="match status" value="1"/>
</dbReference>
<dbReference type="AlphaFoldDB" id="A0A8B8ZQP6"/>
<feature type="region of interest" description="Disordered" evidence="1">
    <location>
        <begin position="337"/>
        <end position="401"/>
    </location>
</feature>
<proteinExistence type="predicted"/>
<dbReference type="GO" id="GO:0003743">
    <property type="term" value="F:translation initiation factor activity"/>
    <property type="evidence" value="ECO:0007669"/>
    <property type="project" value="InterPro"/>
</dbReference>
<protein>
    <submittedName>
        <fullName evidence="3">Uncharacterized protein LOC120105436</fullName>
    </submittedName>
</protein>
<feature type="region of interest" description="Disordered" evidence="1">
    <location>
        <begin position="17"/>
        <end position="53"/>
    </location>
</feature>
<organism evidence="2 3">
    <name type="scientific">Phoenix dactylifera</name>
    <name type="common">Date palm</name>
    <dbReference type="NCBI Taxonomy" id="42345"/>
    <lineage>
        <taxon>Eukaryota</taxon>
        <taxon>Viridiplantae</taxon>
        <taxon>Streptophyta</taxon>
        <taxon>Embryophyta</taxon>
        <taxon>Tracheophyta</taxon>
        <taxon>Spermatophyta</taxon>
        <taxon>Magnoliopsida</taxon>
        <taxon>Liliopsida</taxon>
        <taxon>Arecaceae</taxon>
        <taxon>Coryphoideae</taxon>
        <taxon>Phoeniceae</taxon>
        <taxon>Phoenix</taxon>
    </lineage>
</organism>
<feature type="compositionally biased region" description="Basic residues" evidence="1">
    <location>
        <begin position="390"/>
        <end position="401"/>
    </location>
</feature>
<evidence type="ECO:0000313" key="3">
    <source>
        <dbReference type="RefSeq" id="XP_038973809.1"/>
    </source>
</evidence>
<feature type="compositionally biased region" description="Basic and acidic residues" evidence="1">
    <location>
        <begin position="21"/>
        <end position="41"/>
    </location>
</feature>